<dbReference type="EMBL" id="JAANBB010000118">
    <property type="protein sequence ID" value="KAF7549613.1"/>
    <property type="molecule type" value="Genomic_DNA"/>
</dbReference>
<evidence type="ECO:0000256" key="5">
    <source>
        <dbReference type="SAM" id="MobiDB-lite"/>
    </source>
</evidence>
<feature type="active site" description="Proton acceptor" evidence="3">
    <location>
        <position position="181"/>
    </location>
</feature>
<feature type="transmembrane region" description="Helical" evidence="6">
    <location>
        <begin position="327"/>
        <end position="344"/>
    </location>
</feature>
<evidence type="ECO:0000256" key="1">
    <source>
        <dbReference type="ARBA" id="ARBA00012346"/>
    </source>
</evidence>
<reference evidence="7" key="1">
    <citation type="submission" date="2020-03" db="EMBL/GenBank/DDBJ databases">
        <title>Draft Genome Sequence of Cylindrodendrum hubeiense.</title>
        <authorList>
            <person name="Buettner E."/>
            <person name="Kellner H."/>
        </authorList>
    </citation>
    <scope>NUCLEOTIDE SEQUENCE</scope>
    <source>
        <strain evidence="7">IHI 201604</strain>
    </source>
</reference>
<dbReference type="InterPro" id="IPR017939">
    <property type="entry name" value="G-Glutamylcylcotransferase"/>
</dbReference>
<accession>A0A9P5HBC6</accession>
<evidence type="ECO:0000256" key="6">
    <source>
        <dbReference type="SAM" id="Phobius"/>
    </source>
</evidence>
<comment type="caution">
    <text evidence="7">The sequence shown here is derived from an EMBL/GenBank/DDBJ whole genome shotgun (WGS) entry which is preliminary data.</text>
</comment>
<proteinExistence type="predicted"/>
<feature type="region of interest" description="Disordered" evidence="5">
    <location>
        <begin position="28"/>
        <end position="64"/>
    </location>
</feature>
<dbReference type="EC" id="4.3.2.9" evidence="1"/>
<gene>
    <name evidence="7" type="ORF">G7Z17_g6280</name>
</gene>
<protein>
    <recommendedName>
        <fullName evidence="1">gamma-glutamylcyclotransferase</fullName>
        <ecNumber evidence="1">4.3.2.9</ecNumber>
    </recommendedName>
</protein>
<feature type="transmembrane region" description="Helical" evidence="6">
    <location>
        <begin position="297"/>
        <end position="321"/>
    </location>
</feature>
<feature type="binding site" evidence="4">
    <location>
        <position position="261"/>
    </location>
    <ligand>
        <name>substrate</name>
    </ligand>
</feature>
<organism evidence="7 8">
    <name type="scientific">Cylindrodendrum hubeiense</name>
    <dbReference type="NCBI Taxonomy" id="595255"/>
    <lineage>
        <taxon>Eukaryota</taxon>
        <taxon>Fungi</taxon>
        <taxon>Dikarya</taxon>
        <taxon>Ascomycota</taxon>
        <taxon>Pezizomycotina</taxon>
        <taxon>Sordariomycetes</taxon>
        <taxon>Hypocreomycetidae</taxon>
        <taxon>Hypocreales</taxon>
        <taxon>Nectriaceae</taxon>
        <taxon>Cylindrodendrum</taxon>
    </lineage>
</organism>
<keyword evidence="6" id="KW-0472">Membrane</keyword>
<dbReference type="Proteomes" id="UP000722485">
    <property type="component" value="Unassembled WGS sequence"/>
</dbReference>
<sequence length="394" mass="44695">MSRQSCDNGAGGKSCSLAILRKVNSLSPRPAPKTYPSIASIPRTSNARLAQATEDPAQDRDHPTPNTYLYLAYGSNLAAETFLGMRGIRPLSQTNVSVPTLELKFNLPGIPYREPCFANVDFRKIPDHPKLPDPSNPPRIPPIDPPTIQPPPYTQTSWNEGLVGVVYEVTEEDYGIIIRTEGGGAGYKEIIVPCIPIPPKISIPEKPPIPELPKPFLARTLFAPQIPEPDLPNDPRKKKWWYRFLVGPHRAPDYAQSSVRYLKLITDGAEEHELPDGYQRWLKSLQPYTITTWKQQLGAWIFTLTSGLMFLLMIIISKLFADKDGKLPQWMILVMTVMINLTWMEYDAIFKPVFGDGERTLDNEDNKRHGEWSRMFRNQCRPADEEKSLLREFE</sequence>
<evidence type="ECO:0000256" key="3">
    <source>
        <dbReference type="PIRSR" id="PIRSR617939-1"/>
    </source>
</evidence>
<feature type="compositionally biased region" description="Pro residues" evidence="5">
    <location>
        <begin position="132"/>
        <end position="153"/>
    </location>
</feature>
<dbReference type="PANTHER" id="PTHR12935:SF0">
    <property type="entry name" value="GAMMA-GLUTAMYLCYCLOTRANSFERASE"/>
    <property type="match status" value="1"/>
</dbReference>
<keyword evidence="6" id="KW-1133">Transmembrane helix</keyword>
<dbReference type="AlphaFoldDB" id="A0A9P5HBC6"/>
<feature type="binding site" evidence="4">
    <location>
        <begin position="70"/>
        <end position="75"/>
    </location>
    <ligand>
        <name>substrate</name>
    </ligand>
</feature>
<dbReference type="GO" id="GO:0003839">
    <property type="term" value="F:gamma-glutamylcyclotransferase activity"/>
    <property type="evidence" value="ECO:0007669"/>
    <property type="project" value="UniProtKB-EC"/>
</dbReference>
<feature type="region of interest" description="Disordered" evidence="5">
    <location>
        <begin position="127"/>
        <end position="154"/>
    </location>
</feature>
<keyword evidence="8" id="KW-1185">Reference proteome</keyword>
<evidence type="ECO:0000256" key="2">
    <source>
        <dbReference type="ARBA" id="ARBA00023239"/>
    </source>
</evidence>
<evidence type="ECO:0000313" key="7">
    <source>
        <dbReference type="EMBL" id="KAF7549613.1"/>
    </source>
</evidence>
<dbReference type="OrthoDB" id="2017317at2759"/>
<keyword evidence="6" id="KW-0812">Transmembrane</keyword>
<keyword evidence="2" id="KW-0456">Lyase</keyword>
<evidence type="ECO:0000313" key="8">
    <source>
        <dbReference type="Proteomes" id="UP000722485"/>
    </source>
</evidence>
<dbReference type="Gene3D" id="3.10.490.10">
    <property type="entry name" value="Gamma-glutamyl cyclotransferase-like"/>
    <property type="match status" value="1"/>
</dbReference>
<dbReference type="PANTHER" id="PTHR12935">
    <property type="entry name" value="GAMMA-GLUTAMYLCYCLOTRANSFERASE"/>
    <property type="match status" value="1"/>
</dbReference>
<name>A0A9P5HBC6_9HYPO</name>
<evidence type="ECO:0000256" key="4">
    <source>
        <dbReference type="PIRSR" id="PIRSR617939-2"/>
    </source>
</evidence>